<evidence type="ECO:0000313" key="3">
    <source>
        <dbReference type="Proteomes" id="UP000606922"/>
    </source>
</evidence>
<evidence type="ECO:0000256" key="1">
    <source>
        <dbReference type="SAM" id="MobiDB-lite"/>
    </source>
</evidence>
<name>A0A916SHK2_9MICO</name>
<dbReference type="SUPFAM" id="SSF53756">
    <property type="entry name" value="UDP-Glycosyltransferase/glycogen phosphorylase"/>
    <property type="match status" value="1"/>
</dbReference>
<dbReference type="Gene3D" id="3.40.50.2000">
    <property type="entry name" value="Glycogen Phosphorylase B"/>
    <property type="match status" value="1"/>
</dbReference>
<reference evidence="2" key="2">
    <citation type="submission" date="2020-09" db="EMBL/GenBank/DDBJ databases">
        <authorList>
            <person name="Sun Q."/>
            <person name="Zhou Y."/>
        </authorList>
    </citation>
    <scope>NUCLEOTIDE SEQUENCE</scope>
    <source>
        <strain evidence="2">CGMCC 1.12813</strain>
    </source>
</reference>
<dbReference type="Proteomes" id="UP000606922">
    <property type="component" value="Unassembled WGS sequence"/>
</dbReference>
<organism evidence="2 3">
    <name type="scientific">Conyzicola nivalis</name>
    <dbReference type="NCBI Taxonomy" id="1477021"/>
    <lineage>
        <taxon>Bacteria</taxon>
        <taxon>Bacillati</taxon>
        <taxon>Actinomycetota</taxon>
        <taxon>Actinomycetes</taxon>
        <taxon>Micrococcales</taxon>
        <taxon>Microbacteriaceae</taxon>
        <taxon>Conyzicola</taxon>
    </lineage>
</organism>
<protein>
    <recommendedName>
        <fullName evidence="4">Glycosyl transferase family 28 C-terminal domain-containing protein</fullName>
    </recommendedName>
</protein>
<evidence type="ECO:0000313" key="2">
    <source>
        <dbReference type="EMBL" id="GGB00620.1"/>
    </source>
</evidence>
<keyword evidence="3" id="KW-1185">Reference proteome</keyword>
<evidence type="ECO:0008006" key="4">
    <source>
        <dbReference type="Google" id="ProtNLM"/>
    </source>
</evidence>
<gene>
    <name evidence="2" type="ORF">GCM10010979_13890</name>
</gene>
<feature type="region of interest" description="Disordered" evidence="1">
    <location>
        <begin position="333"/>
        <end position="369"/>
    </location>
</feature>
<accession>A0A916SHK2</accession>
<sequence>MIGYYAHHRGAGHLHRAMSIAHELGDDVTILSSSQRPADWTGGWVDLPLDHSPHDRDAAADTTAHGALHWVPLGSDGLRERMGLIADWLRRETPAAVVVDVSVEVAMLVRLHGIPVVSIAQPGDRADAPHSLGYRASSAIVAVWPQGIDALHVADDVAPRIEPVGAISRIATVDPLPRVAGQIAVLAGFGTRGLSSLDAVITEARRALPDANWVVLSGADRETVAHTLRTSALVFAHCGENALAEIAASRVPAVIVPEDRPHDEQHAMGRALAASEMPVAIIDAATDAADVDWARLVNDTAALDGEAWNVWCDGESAARAAAIVRRVALTGGGRAEGDVDGSDGHLSLGADAAPLPSAPLPSAPRTDAA</sequence>
<feature type="compositionally biased region" description="Low complexity" evidence="1">
    <location>
        <begin position="346"/>
        <end position="355"/>
    </location>
</feature>
<comment type="caution">
    <text evidence="2">The sequence shown here is derived from an EMBL/GenBank/DDBJ whole genome shotgun (WGS) entry which is preliminary data.</text>
</comment>
<dbReference type="AlphaFoldDB" id="A0A916SHK2"/>
<dbReference type="EMBL" id="BMGB01000001">
    <property type="protein sequence ID" value="GGB00620.1"/>
    <property type="molecule type" value="Genomic_DNA"/>
</dbReference>
<dbReference type="RefSeq" id="WP_188509920.1">
    <property type="nucleotide sequence ID" value="NZ_BMGB01000001.1"/>
</dbReference>
<reference evidence="2" key="1">
    <citation type="journal article" date="2014" name="Int. J. Syst. Evol. Microbiol.">
        <title>Complete genome sequence of Corynebacterium casei LMG S-19264T (=DSM 44701T), isolated from a smear-ripened cheese.</title>
        <authorList>
            <consortium name="US DOE Joint Genome Institute (JGI-PGF)"/>
            <person name="Walter F."/>
            <person name="Albersmeier A."/>
            <person name="Kalinowski J."/>
            <person name="Ruckert C."/>
        </authorList>
    </citation>
    <scope>NUCLEOTIDE SEQUENCE</scope>
    <source>
        <strain evidence="2">CGMCC 1.12813</strain>
    </source>
</reference>
<proteinExistence type="predicted"/>